<name>A0A9E7R025_9EURY</name>
<dbReference type="KEGG" id="ssai:N0B31_13105"/>
<reference evidence="1" key="1">
    <citation type="submission" date="2022-09" db="EMBL/GenBank/DDBJ databases">
        <title>Diverse halophilic archaea isolated from saline environments.</title>
        <authorList>
            <person name="Cui H.-L."/>
        </authorList>
    </citation>
    <scope>NUCLEOTIDE SEQUENCE</scope>
    <source>
        <strain evidence="1">ZS-35-S2</strain>
    </source>
</reference>
<dbReference type="InterPro" id="IPR009409">
    <property type="entry name" value="DUF1059"/>
</dbReference>
<dbReference type="Proteomes" id="UP001057580">
    <property type="component" value="Chromosome"/>
</dbReference>
<dbReference type="EMBL" id="CP104003">
    <property type="protein sequence ID" value="UWM53083.1"/>
    <property type="molecule type" value="Genomic_DNA"/>
</dbReference>
<evidence type="ECO:0000313" key="2">
    <source>
        <dbReference type="Proteomes" id="UP001057580"/>
    </source>
</evidence>
<evidence type="ECO:0000313" key="1">
    <source>
        <dbReference type="EMBL" id="UWM53083.1"/>
    </source>
</evidence>
<organism evidence="1 2">
    <name type="scientific">Salinirubellus salinus</name>
    <dbReference type="NCBI Taxonomy" id="1364945"/>
    <lineage>
        <taxon>Archaea</taxon>
        <taxon>Methanobacteriati</taxon>
        <taxon>Methanobacteriota</taxon>
        <taxon>Stenosarchaea group</taxon>
        <taxon>Halobacteria</taxon>
        <taxon>Halobacteriales</taxon>
        <taxon>Natronomonadaceae</taxon>
        <taxon>Salinirubellus</taxon>
    </lineage>
</organism>
<keyword evidence="2" id="KW-1185">Reference proteome</keyword>
<protein>
    <submittedName>
        <fullName evidence="1">DUF1059 domain-containing protein</fullName>
    </submittedName>
</protein>
<dbReference type="GeneID" id="74943377"/>
<proteinExistence type="predicted"/>
<sequence length="56" mass="6247">MTRRLECIVDGCDATIEGISDDEILAQAEQHAAKEHPDLDLDDEMVEELRSHIVAV</sequence>
<dbReference type="AlphaFoldDB" id="A0A9E7R025"/>
<dbReference type="Pfam" id="PF06348">
    <property type="entry name" value="DUF1059"/>
    <property type="match status" value="1"/>
</dbReference>
<dbReference type="RefSeq" id="WP_260592078.1">
    <property type="nucleotide sequence ID" value="NZ_CP104003.1"/>
</dbReference>
<accession>A0A9E7R025</accession>
<gene>
    <name evidence="1" type="ORF">N0B31_13105</name>
</gene>